<dbReference type="GO" id="GO:0000334">
    <property type="term" value="F:3-hydroxyanthranilate 3,4-dioxygenase activity"/>
    <property type="evidence" value="ECO:0007669"/>
    <property type="project" value="InterPro"/>
</dbReference>
<dbReference type="GO" id="GO:0019363">
    <property type="term" value="P:pyridine nucleotide biosynthetic process"/>
    <property type="evidence" value="ECO:0007669"/>
    <property type="project" value="UniProtKB-KW"/>
</dbReference>
<protein>
    <submittedName>
        <fullName evidence="9">3-hydroxyanthranilate 3,4-dioxygenase</fullName>
    </submittedName>
</protein>
<evidence type="ECO:0000256" key="6">
    <source>
        <dbReference type="ARBA" id="ARBA00023002"/>
    </source>
</evidence>
<organism evidence="9 10">
    <name type="scientific">Chionoecetes opilio</name>
    <name type="common">Atlantic snow crab</name>
    <name type="synonym">Cancer opilio</name>
    <dbReference type="NCBI Taxonomy" id="41210"/>
    <lineage>
        <taxon>Eukaryota</taxon>
        <taxon>Metazoa</taxon>
        <taxon>Ecdysozoa</taxon>
        <taxon>Arthropoda</taxon>
        <taxon>Crustacea</taxon>
        <taxon>Multicrustacea</taxon>
        <taxon>Malacostraca</taxon>
        <taxon>Eumalacostraca</taxon>
        <taxon>Eucarida</taxon>
        <taxon>Decapoda</taxon>
        <taxon>Pleocyemata</taxon>
        <taxon>Brachyura</taxon>
        <taxon>Eubrachyura</taxon>
        <taxon>Majoidea</taxon>
        <taxon>Majidae</taxon>
        <taxon>Chionoecetes</taxon>
    </lineage>
</organism>
<comment type="cofactor">
    <cofactor evidence="1">
        <name>Fe(2+)</name>
        <dbReference type="ChEBI" id="CHEBI:29033"/>
    </cofactor>
</comment>
<evidence type="ECO:0000256" key="2">
    <source>
        <dbReference type="ARBA" id="ARBA00002752"/>
    </source>
</evidence>
<dbReference type="Gene3D" id="2.60.120.10">
    <property type="entry name" value="Jelly Rolls"/>
    <property type="match status" value="1"/>
</dbReference>
<accession>A0A8J5CNA8</accession>
<dbReference type="PANTHER" id="PTHR15497:SF1">
    <property type="entry name" value="3-HYDROXYANTHRANILATE 3,4-DIOXYGENASE"/>
    <property type="match status" value="1"/>
</dbReference>
<keyword evidence="7" id="KW-0408">Iron</keyword>
<evidence type="ECO:0000256" key="5">
    <source>
        <dbReference type="ARBA" id="ARBA00022964"/>
    </source>
</evidence>
<evidence type="ECO:0000313" key="10">
    <source>
        <dbReference type="Proteomes" id="UP000770661"/>
    </source>
</evidence>
<dbReference type="GO" id="GO:0005506">
    <property type="term" value="F:iron ion binding"/>
    <property type="evidence" value="ECO:0007669"/>
    <property type="project" value="InterPro"/>
</dbReference>
<evidence type="ECO:0000256" key="8">
    <source>
        <dbReference type="SAM" id="MobiDB-lite"/>
    </source>
</evidence>
<dbReference type="OrthoDB" id="204928at2759"/>
<dbReference type="AlphaFoldDB" id="A0A8J5CNA8"/>
<dbReference type="InterPro" id="IPR010329">
    <property type="entry name" value="3hydroanth_dOase"/>
</dbReference>
<evidence type="ECO:0000256" key="7">
    <source>
        <dbReference type="ARBA" id="ARBA00023004"/>
    </source>
</evidence>
<evidence type="ECO:0000256" key="1">
    <source>
        <dbReference type="ARBA" id="ARBA00001954"/>
    </source>
</evidence>
<dbReference type="SUPFAM" id="SSF51182">
    <property type="entry name" value="RmlC-like cupins"/>
    <property type="match status" value="1"/>
</dbReference>
<keyword evidence="4" id="KW-0479">Metal-binding</keyword>
<dbReference type="Proteomes" id="UP000770661">
    <property type="component" value="Unassembled WGS sequence"/>
</dbReference>
<keyword evidence="10" id="KW-1185">Reference proteome</keyword>
<feature type="compositionally biased region" description="Basic and acidic residues" evidence="8">
    <location>
        <begin position="1"/>
        <end position="22"/>
    </location>
</feature>
<keyword evidence="6" id="KW-0560">Oxidoreductase</keyword>
<dbReference type="InterPro" id="IPR011051">
    <property type="entry name" value="RmlC_Cupin_sf"/>
</dbReference>
<reference evidence="9" key="1">
    <citation type="submission" date="2020-07" db="EMBL/GenBank/DDBJ databases">
        <title>The High-quality genome of the commercially important snow crab, Chionoecetes opilio.</title>
        <authorList>
            <person name="Jeong J.-H."/>
            <person name="Ryu S."/>
        </authorList>
    </citation>
    <scope>NUCLEOTIDE SEQUENCE</scope>
    <source>
        <strain evidence="9">MADBK_172401_WGS</strain>
        <tissue evidence="9">Digestive gland</tissue>
    </source>
</reference>
<evidence type="ECO:0000256" key="3">
    <source>
        <dbReference type="ARBA" id="ARBA00022642"/>
    </source>
</evidence>
<name>A0A8J5CNA8_CHIOP</name>
<comment type="caution">
    <text evidence="9">The sequence shown here is derived from an EMBL/GenBank/DDBJ whole genome shotgun (WGS) entry which is preliminary data.</text>
</comment>
<dbReference type="PANTHER" id="PTHR15497">
    <property type="entry name" value="3-HYDROXYANTHRANILATE 3,4-DIOXYGENASE"/>
    <property type="match status" value="1"/>
</dbReference>
<dbReference type="InterPro" id="IPR014710">
    <property type="entry name" value="RmlC-like_jellyroll"/>
</dbReference>
<evidence type="ECO:0000313" key="9">
    <source>
        <dbReference type="EMBL" id="KAG0716659.1"/>
    </source>
</evidence>
<keyword evidence="3" id="KW-0662">Pyridine nucleotide biosynthesis</keyword>
<proteinExistence type="predicted"/>
<feature type="compositionally biased region" description="Basic and acidic residues" evidence="8">
    <location>
        <begin position="63"/>
        <end position="72"/>
    </location>
</feature>
<sequence>MLSRSVIHDAGDRTAHGADAKALHQAPDPRPCSRHPPFQVVPRPHVIHSPQPPLTLRFNCSIDADRPKHDPGRPSSSDGDPAPQPWTPGRRRVLQEPFSLANWLNKHRGEIQQEGSRRLFDLSYQSDVLVVGRGSSRHHLPRAETLLWQQEGESEVSTEEEKVVLKPQDSLLVRADTFFTHTRGEDCVTISMVMDPGNKKRGFAHLKN</sequence>
<evidence type="ECO:0000256" key="4">
    <source>
        <dbReference type="ARBA" id="ARBA00022723"/>
    </source>
</evidence>
<gene>
    <name evidence="9" type="primary">Haao</name>
    <name evidence="9" type="ORF">GWK47_009151</name>
</gene>
<comment type="function">
    <text evidence="2">Catalyzes the oxidative ring opening of 3-hydroxyanthranilate to 2-amino-3-carboxymuconate semialdehyde, which spontaneously cyclizes to quinolinate.</text>
</comment>
<dbReference type="EMBL" id="JACEEZ010018685">
    <property type="protein sequence ID" value="KAG0716659.1"/>
    <property type="molecule type" value="Genomic_DNA"/>
</dbReference>
<keyword evidence="5" id="KW-0223">Dioxygenase</keyword>
<feature type="region of interest" description="Disordered" evidence="8">
    <location>
        <begin position="1"/>
        <end position="92"/>
    </location>
</feature>